<gene>
    <name evidence="2" type="ORF">SAMN04488090_3481</name>
</gene>
<organism evidence="2 3">
    <name type="scientific">Siphonobacter aquaeclarae</name>
    <dbReference type="NCBI Taxonomy" id="563176"/>
    <lineage>
        <taxon>Bacteria</taxon>
        <taxon>Pseudomonadati</taxon>
        <taxon>Bacteroidota</taxon>
        <taxon>Cytophagia</taxon>
        <taxon>Cytophagales</taxon>
        <taxon>Cytophagaceae</taxon>
        <taxon>Siphonobacter</taxon>
    </lineage>
</organism>
<evidence type="ECO:0000313" key="3">
    <source>
        <dbReference type="Proteomes" id="UP000198901"/>
    </source>
</evidence>
<dbReference type="AlphaFoldDB" id="A0A1G9TAF8"/>
<feature type="chain" id="PRO_5011747486" description="Secreted protein" evidence="1">
    <location>
        <begin position="20"/>
        <end position="71"/>
    </location>
</feature>
<dbReference type="EMBL" id="FNGS01000006">
    <property type="protein sequence ID" value="SDM44650.1"/>
    <property type="molecule type" value="Genomic_DNA"/>
</dbReference>
<proteinExistence type="predicted"/>
<dbReference type="STRING" id="563176.SAMN04488090_3481"/>
<evidence type="ECO:0008006" key="4">
    <source>
        <dbReference type="Google" id="ProtNLM"/>
    </source>
</evidence>
<name>A0A1G9TAF8_9BACT</name>
<protein>
    <recommendedName>
        <fullName evidence="4">Secreted protein</fullName>
    </recommendedName>
</protein>
<reference evidence="2 3" key="1">
    <citation type="submission" date="2016-10" db="EMBL/GenBank/DDBJ databases">
        <authorList>
            <person name="de Groot N.N."/>
        </authorList>
    </citation>
    <scope>NUCLEOTIDE SEQUENCE [LARGE SCALE GENOMIC DNA]</scope>
    <source>
        <strain evidence="2 3">DSM 21668</strain>
    </source>
</reference>
<evidence type="ECO:0000313" key="2">
    <source>
        <dbReference type="EMBL" id="SDM44650.1"/>
    </source>
</evidence>
<evidence type="ECO:0000256" key="1">
    <source>
        <dbReference type="SAM" id="SignalP"/>
    </source>
</evidence>
<sequence>MQKAGMLSRLFLFVLAIDAAMPNNILRSTWCSSCIRYRKFCVIRSFVRNILFGLYGYIGDSSGAKAARRQR</sequence>
<keyword evidence="1" id="KW-0732">Signal</keyword>
<accession>A0A1G9TAF8</accession>
<feature type="signal peptide" evidence="1">
    <location>
        <begin position="1"/>
        <end position="19"/>
    </location>
</feature>
<keyword evidence="3" id="KW-1185">Reference proteome</keyword>
<dbReference type="Proteomes" id="UP000198901">
    <property type="component" value="Unassembled WGS sequence"/>
</dbReference>